<keyword evidence="1" id="KW-0677">Repeat</keyword>
<gene>
    <name evidence="4" type="ORF">EDS130_LOCUS34125</name>
    <name evidence="3" type="ORF">XAT740_LOCUS27747</name>
</gene>
<dbReference type="AlphaFoldDB" id="A0A815ID03"/>
<keyword evidence="5" id="KW-1185">Reference proteome</keyword>
<dbReference type="GO" id="GO:0008270">
    <property type="term" value="F:zinc ion binding"/>
    <property type="evidence" value="ECO:0007669"/>
    <property type="project" value="UniProtKB-KW"/>
</dbReference>
<dbReference type="Proteomes" id="UP000663852">
    <property type="component" value="Unassembled WGS sequence"/>
</dbReference>
<protein>
    <submittedName>
        <fullName evidence="4">Uncharacterized protein</fullName>
    </submittedName>
</protein>
<keyword evidence="2" id="KW-0472">Membrane</keyword>
<dbReference type="Gene3D" id="2.120.10.30">
    <property type="entry name" value="TolB, C-terminal domain"/>
    <property type="match status" value="1"/>
</dbReference>
<dbReference type="CDD" id="cd05819">
    <property type="entry name" value="NHL"/>
    <property type="match status" value="1"/>
</dbReference>
<dbReference type="InterPro" id="IPR001258">
    <property type="entry name" value="NHL_repeat"/>
</dbReference>
<dbReference type="EMBL" id="CAJNOJ010000281">
    <property type="protein sequence ID" value="CAF1366466.1"/>
    <property type="molecule type" value="Genomic_DNA"/>
</dbReference>
<dbReference type="SUPFAM" id="SSF63829">
    <property type="entry name" value="Calcium-dependent phosphotriesterase"/>
    <property type="match status" value="1"/>
</dbReference>
<sequence length="383" mass="43720">MANFSLQIPHVVRDDEPIIEHSISQNTVRFENLKLKLIICAIILFIVLLISGISIFLYKQKSSTFPTASQSSTLTSTIENVNLSACRLNPQYRQEGEIVAGVPYASNDQLNKLRGPTSVYLDSKRNIYVADTNNNQIRKYLFGQKQHGQIILDEKFNIIYPRCLFINQENDNLYFLDQDSQGYYRVQYFVENLNKSTILINGKKTSSYGMSLDENLNIFISEFNNHRVVKWLAPNYKDYLVVAGNGTASSEVNRLSYPRSIFIDHFTNDLYVADGNRIQRWSKNSTKGEIILQNGDICPSGIECDCHGNIYISQDKTIKLVNQFTGLTGVDIIGKPYEGSMDERSNTTEYLFYSEGIYLDKFNGDLYIADSGFKRIQKNILIN</sequence>
<proteinExistence type="predicted"/>
<name>A0A815ID03_ADIRI</name>
<dbReference type="InterPro" id="IPR050952">
    <property type="entry name" value="TRIM-NHL_E3_ligases"/>
</dbReference>
<evidence type="ECO:0000256" key="2">
    <source>
        <dbReference type="SAM" id="Phobius"/>
    </source>
</evidence>
<evidence type="ECO:0000313" key="5">
    <source>
        <dbReference type="Proteomes" id="UP000663828"/>
    </source>
</evidence>
<feature type="transmembrane region" description="Helical" evidence="2">
    <location>
        <begin position="37"/>
        <end position="58"/>
    </location>
</feature>
<keyword evidence="2" id="KW-0812">Transmembrane</keyword>
<dbReference type="PANTHER" id="PTHR24104:SF25">
    <property type="entry name" value="PROTEIN LIN-41"/>
    <property type="match status" value="1"/>
</dbReference>
<dbReference type="EMBL" id="CAJNOR010002335">
    <property type="protein sequence ID" value="CAF1279696.1"/>
    <property type="molecule type" value="Genomic_DNA"/>
</dbReference>
<evidence type="ECO:0000313" key="3">
    <source>
        <dbReference type="EMBL" id="CAF1279696.1"/>
    </source>
</evidence>
<dbReference type="OrthoDB" id="10035480at2759"/>
<comment type="caution">
    <text evidence="4">The sequence shown here is derived from an EMBL/GenBank/DDBJ whole genome shotgun (WGS) entry which is preliminary data.</text>
</comment>
<accession>A0A815ID03</accession>
<evidence type="ECO:0000256" key="1">
    <source>
        <dbReference type="ARBA" id="ARBA00022737"/>
    </source>
</evidence>
<dbReference type="GO" id="GO:0000209">
    <property type="term" value="P:protein polyubiquitination"/>
    <property type="evidence" value="ECO:0007669"/>
    <property type="project" value="TreeGrafter"/>
</dbReference>
<dbReference type="GO" id="GO:0061630">
    <property type="term" value="F:ubiquitin protein ligase activity"/>
    <property type="evidence" value="ECO:0007669"/>
    <property type="project" value="TreeGrafter"/>
</dbReference>
<evidence type="ECO:0000313" key="6">
    <source>
        <dbReference type="Proteomes" id="UP000663852"/>
    </source>
</evidence>
<dbReference type="GO" id="GO:0043161">
    <property type="term" value="P:proteasome-mediated ubiquitin-dependent protein catabolic process"/>
    <property type="evidence" value="ECO:0007669"/>
    <property type="project" value="TreeGrafter"/>
</dbReference>
<keyword evidence="2" id="KW-1133">Transmembrane helix</keyword>
<dbReference type="Proteomes" id="UP000663828">
    <property type="component" value="Unassembled WGS sequence"/>
</dbReference>
<dbReference type="PANTHER" id="PTHR24104">
    <property type="entry name" value="E3 UBIQUITIN-PROTEIN LIGASE NHLRC1-RELATED"/>
    <property type="match status" value="1"/>
</dbReference>
<organism evidence="4 6">
    <name type="scientific">Adineta ricciae</name>
    <name type="common">Rotifer</name>
    <dbReference type="NCBI Taxonomy" id="249248"/>
    <lineage>
        <taxon>Eukaryota</taxon>
        <taxon>Metazoa</taxon>
        <taxon>Spiralia</taxon>
        <taxon>Gnathifera</taxon>
        <taxon>Rotifera</taxon>
        <taxon>Eurotatoria</taxon>
        <taxon>Bdelloidea</taxon>
        <taxon>Adinetida</taxon>
        <taxon>Adinetidae</taxon>
        <taxon>Adineta</taxon>
    </lineage>
</organism>
<dbReference type="Pfam" id="PF01436">
    <property type="entry name" value="NHL"/>
    <property type="match status" value="1"/>
</dbReference>
<evidence type="ECO:0000313" key="4">
    <source>
        <dbReference type="EMBL" id="CAF1366466.1"/>
    </source>
</evidence>
<dbReference type="InterPro" id="IPR011042">
    <property type="entry name" value="6-blade_b-propeller_TolB-like"/>
</dbReference>
<reference evidence="4" key="1">
    <citation type="submission" date="2021-02" db="EMBL/GenBank/DDBJ databases">
        <authorList>
            <person name="Nowell W R."/>
        </authorList>
    </citation>
    <scope>NUCLEOTIDE SEQUENCE</scope>
</reference>